<protein>
    <submittedName>
        <fullName evidence="1">Uncharacterized protein</fullName>
    </submittedName>
</protein>
<keyword evidence="2" id="KW-1185">Reference proteome</keyword>
<dbReference type="EMBL" id="CP081864">
    <property type="protein sequence ID" value="QZN94553.1"/>
    <property type="molecule type" value="Genomic_DNA"/>
</dbReference>
<evidence type="ECO:0000313" key="2">
    <source>
        <dbReference type="Proteomes" id="UP000825886"/>
    </source>
</evidence>
<sequence length="112" mass="12519">MMDFTTIYHAFTQSLDGTDSYVVLRRDLDNLIVSDPDNAVSYYVLRGLADSYVTLYADQVVSPEFAHQAKTEMLRLLDIVKPALADKSASVAVRYEAINALVTSYSSGKKRF</sequence>
<gene>
    <name evidence="1" type="ORF">K6K13_14775</name>
</gene>
<proteinExistence type="predicted"/>
<organism evidence="1 2">
    <name type="scientific">Symbiopectobacterium purcellii</name>
    <dbReference type="NCBI Taxonomy" id="2871826"/>
    <lineage>
        <taxon>Bacteria</taxon>
        <taxon>Pseudomonadati</taxon>
        <taxon>Pseudomonadota</taxon>
        <taxon>Gammaproteobacteria</taxon>
        <taxon>Enterobacterales</taxon>
        <taxon>Enterobacteriaceae</taxon>
    </lineage>
</organism>
<accession>A0ABX9AHG6</accession>
<reference evidence="1 2" key="1">
    <citation type="submission" date="2021-08" db="EMBL/GenBank/DDBJ databases">
        <title>Culture and genomic analysis of Symbiopectobacterium purcellii sp. nov. gen. nov., isolated from the leafhopper Empoasca decipiens.</title>
        <authorList>
            <person name="Nadal-Jimenez P."/>
            <person name="Siozios S."/>
            <person name="Halliday N."/>
            <person name="Camara M."/>
            <person name="Hurst G.D.D."/>
        </authorList>
    </citation>
    <scope>NUCLEOTIDE SEQUENCE [LARGE SCALE GENOMIC DNA]</scope>
    <source>
        <strain evidence="1 2">SyEd1</strain>
    </source>
</reference>
<evidence type="ECO:0000313" key="1">
    <source>
        <dbReference type="EMBL" id="QZN94553.1"/>
    </source>
</evidence>
<dbReference type="Proteomes" id="UP000825886">
    <property type="component" value="Chromosome"/>
</dbReference>
<dbReference type="RefSeq" id="WP_222157674.1">
    <property type="nucleotide sequence ID" value="NZ_CP081864.1"/>
</dbReference>
<name>A0ABX9AHG6_9ENTR</name>